<evidence type="ECO:0000313" key="1">
    <source>
        <dbReference type="EMBL" id="UUV22309.1"/>
    </source>
</evidence>
<keyword evidence="2" id="KW-1185">Reference proteome</keyword>
<name>A0ABY5NV30_9FLAO</name>
<protein>
    <submittedName>
        <fullName evidence="1">Uncharacterized protein</fullName>
    </submittedName>
</protein>
<reference evidence="1 2" key="1">
    <citation type="submission" date="2022-08" db="EMBL/GenBank/DDBJ databases">
        <title>Myroides zhujiangensis sp. nov., a novel bacterium isolated from sediment in the Pearl River Estuary.</title>
        <authorList>
            <person name="Cui L."/>
        </authorList>
    </citation>
    <scope>NUCLEOTIDE SEQUENCE [LARGE SCALE GENOMIC DNA]</scope>
    <source>
        <strain evidence="1 2">SCSIO 72103</strain>
    </source>
</reference>
<dbReference type="PROSITE" id="PS51257">
    <property type="entry name" value="PROKAR_LIPOPROTEIN"/>
    <property type="match status" value="1"/>
</dbReference>
<gene>
    <name evidence="1" type="ORF">NPX36_04540</name>
</gene>
<accession>A0ABY5NV30</accession>
<evidence type="ECO:0000313" key="2">
    <source>
        <dbReference type="Proteomes" id="UP001317001"/>
    </source>
</evidence>
<dbReference type="EMBL" id="CP102382">
    <property type="protein sequence ID" value="UUV22309.1"/>
    <property type="molecule type" value="Genomic_DNA"/>
</dbReference>
<dbReference type="Proteomes" id="UP001317001">
    <property type="component" value="Chromosome"/>
</dbReference>
<proteinExistence type="predicted"/>
<dbReference type="RefSeq" id="WP_257500226.1">
    <property type="nucleotide sequence ID" value="NZ_CP102382.1"/>
</dbReference>
<sequence>MRKVTKILITISIVISLISCEKALIVGEKLPQSNAAYVWEVHYKNTDLDEKRIALEGYISLENWRGRGDENYCEFVDETGMHLMFLTIQRKSKNSLKIQGIGKNLDSTNKCNIIKKTGGTF</sequence>
<organism evidence="1 2">
    <name type="scientific">Paenimyroides aestuarii</name>
    <dbReference type="NCBI Taxonomy" id="2968490"/>
    <lineage>
        <taxon>Bacteria</taxon>
        <taxon>Pseudomonadati</taxon>
        <taxon>Bacteroidota</taxon>
        <taxon>Flavobacteriia</taxon>
        <taxon>Flavobacteriales</taxon>
        <taxon>Flavobacteriaceae</taxon>
        <taxon>Paenimyroides</taxon>
    </lineage>
</organism>